<dbReference type="Proteomes" id="UP000190229">
    <property type="component" value="Unassembled WGS sequence"/>
</dbReference>
<dbReference type="GO" id="GO:0050511">
    <property type="term" value="F:undecaprenyldiphospho-muramoylpentapeptide beta-N-acetylglucosaminyltransferase activity"/>
    <property type="evidence" value="ECO:0007669"/>
    <property type="project" value="UniProtKB-UniRule"/>
</dbReference>
<dbReference type="CDD" id="cd03785">
    <property type="entry name" value="GT28_MurG"/>
    <property type="match status" value="1"/>
</dbReference>
<dbReference type="Gene3D" id="3.40.50.2000">
    <property type="entry name" value="Glycogen Phosphorylase B"/>
    <property type="match status" value="2"/>
</dbReference>
<comment type="pathway">
    <text evidence="10">Cell wall biogenesis; peptidoglycan biosynthesis.</text>
</comment>
<keyword evidence="9 10" id="KW-0961">Cell wall biogenesis/degradation</keyword>
<reference evidence="13 14" key="1">
    <citation type="submission" date="2017-02" db="EMBL/GenBank/DDBJ databases">
        <title>Draft genome of Acidibacillus ferrooxidans Huett2.</title>
        <authorList>
            <person name="Schopf S."/>
        </authorList>
    </citation>
    <scope>NUCLEOTIDE SEQUENCE [LARGE SCALE GENOMIC DNA]</scope>
    <source>
        <strain evidence="13 14">Huett2</strain>
    </source>
</reference>
<dbReference type="GO" id="GO:0009252">
    <property type="term" value="P:peptidoglycan biosynthetic process"/>
    <property type="evidence" value="ECO:0007669"/>
    <property type="project" value="UniProtKB-UniRule"/>
</dbReference>
<keyword evidence="2 10" id="KW-0132">Cell division</keyword>
<evidence type="ECO:0000256" key="8">
    <source>
        <dbReference type="ARBA" id="ARBA00023306"/>
    </source>
</evidence>
<evidence type="ECO:0000256" key="10">
    <source>
        <dbReference type="HAMAP-Rule" id="MF_00033"/>
    </source>
</evidence>
<dbReference type="NCBIfam" id="TIGR01133">
    <property type="entry name" value="murG"/>
    <property type="match status" value="1"/>
</dbReference>
<feature type="binding site" evidence="10">
    <location>
        <position position="236"/>
    </location>
    <ligand>
        <name>UDP-N-acetyl-alpha-D-glucosamine</name>
        <dbReference type="ChEBI" id="CHEBI:57705"/>
    </ligand>
</feature>
<comment type="caution">
    <text evidence="13">The sequence shown here is derived from an EMBL/GenBank/DDBJ whole genome shotgun (WGS) entry which is preliminary data.</text>
</comment>
<organism evidence="13 14">
    <name type="scientific">Ferroacidibacillus organovorans</name>
    <dbReference type="NCBI Taxonomy" id="1765683"/>
    <lineage>
        <taxon>Bacteria</taxon>
        <taxon>Bacillati</taxon>
        <taxon>Bacillota</taxon>
        <taxon>Bacilli</taxon>
        <taxon>Bacillales</taxon>
        <taxon>Alicyclobacillaceae</taxon>
        <taxon>Ferroacidibacillus</taxon>
    </lineage>
</organism>
<evidence type="ECO:0000256" key="6">
    <source>
        <dbReference type="ARBA" id="ARBA00022984"/>
    </source>
</evidence>
<evidence type="ECO:0000256" key="5">
    <source>
        <dbReference type="ARBA" id="ARBA00022960"/>
    </source>
</evidence>
<dbReference type="Pfam" id="PF04101">
    <property type="entry name" value="Glyco_tran_28_C"/>
    <property type="match status" value="1"/>
</dbReference>
<keyword evidence="8 10" id="KW-0131">Cell cycle</keyword>
<comment type="similarity">
    <text evidence="10">Belongs to the glycosyltransferase 28 family. MurG subfamily.</text>
</comment>
<evidence type="ECO:0000256" key="9">
    <source>
        <dbReference type="ARBA" id="ARBA00023316"/>
    </source>
</evidence>
<sequence length="404" mass="44154">MADHHSCSCFRPSEFSCPFPARRRANLCVVRTFRRDNVRIVVTGGGTGGHIYPAFSIIKRMKERHPSAEVLYIGTERGLERELAPKSGVPCAFLRVEGLQRRVSARAFKTMFLAGTSFFSARRILKRFRPDVVIGTGGYVVLPVLLAARTLGVPSAVLELDAFAGLSNRLSGRFVNTVLLGMEAGKAFFQKAPRVVVTGNPRATEVLAVCEDEIARVCRTLGLDRSRPIVTILGGSRGARPINDAVFELLEKPRAHREQIVWITGQVHYEAICQRRSTMPVQKDVFILPYMDEMPALLSATTVLISRAGATILAELTALGVPAILIPSPYVTHHHQDYNAQALEAQGAAVVLSEASLAQGMLATQLSALLANPIRLEGMHKASQRMGKPDALTRIADEIERLLA</sequence>
<evidence type="ECO:0000313" key="13">
    <source>
        <dbReference type="EMBL" id="OPG16221.1"/>
    </source>
</evidence>
<dbReference type="PANTHER" id="PTHR21015:SF22">
    <property type="entry name" value="GLYCOSYLTRANSFERASE"/>
    <property type="match status" value="1"/>
</dbReference>
<dbReference type="HAMAP" id="MF_00033">
    <property type="entry name" value="MurG"/>
    <property type="match status" value="1"/>
</dbReference>
<dbReference type="GO" id="GO:0071555">
    <property type="term" value="P:cell wall organization"/>
    <property type="evidence" value="ECO:0007669"/>
    <property type="project" value="UniProtKB-KW"/>
</dbReference>
<dbReference type="InterPro" id="IPR004276">
    <property type="entry name" value="GlycoTrans_28_N"/>
</dbReference>
<evidence type="ECO:0000256" key="1">
    <source>
        <dbReference type="ARBA" id="ARBA00022475"/>
    </source>
</evidence>
<evidence type="ECO:0000313" key="14">
    <source>
        <dbReference type="Proteomes" id="UP000190229"/>
    </source>
</evidence>
<keyword evidence="14" id="KW-1185">Reference proteome</keyword>
<evidence type="ECO:0000259" key="12">
    <source>
        <dbReference type="Pfam" id="PF04101"/>
    </source>
</evidence>
<dbReference type="Pfam" id="PF03033">
    <property type="entry name" value="Glyco_transf_28"/>
    <property type="match status" value="1"/>
</dbReference>
<dbReference type="GO" id="GO:0008360">
    <property type="term" value="P:regulation of cell shape"/>
    <property type="evidence" value="ECO:0007669"/>
    <property type="project" value="UniProtKB-KW"/>
</dbReference>
<dbReference type="PANTHER" id="PTHR21015">
    <property type="entry name" value="UDP-N-ACETYLGLUCOSAMINE--N-ACETYLMURAMYL-(PENTAPEPTIDE) PYROPHOSPHORYL-UNDECAPRENOL N-ACETYLGLUCOSAMINE TRANSFERASE 1"/>
    <property type="match status" value="1"/>
</dbReference>
<feature type="domain" description="Glycosyltransferase family 28 N-terminal" evidence="11">
    <location>
        <begin position="40"/>
        <end position="179"/>
    </location>
</feature>
<feature type="binding site" evidence="10">
    <location>
        <position position="336"/>
    </location>
    <ligand>
        <name>UDP-N-acetyl-alpha-D-glucosamine</name>
        <dbReference type="ChEBI" id="CHEBI:57705"/>
    </ligand>
</feature>
<dbReference type="EC" id="2.4.1.227" evidence="10"/>
<dbReference type="InterPro" id="IPR006009">
    <property type="entry name" value="GlcNAc_MurG"/>
</dbReference>
<keyword evidence="3 10" id="KW-0328">Glycosyltransferase</keyword>
<dbReference type="SUPFAM" id="SSF53756">
    <property type="entry name" value="UDP-Glycosyltransferase/glycogen phosphorylase"/>
    <property type="match status" value="1"/>
</dbReference>
<keyword evidence="7 10" id="KW-0472">Membrane</keyword>
<evidence type="ECO:0000256" key="2">
    <source>
        <dbReference type="ARBA" id="ARBA00022618"/>
    </source>
</evidence>
<accession>A0A1V4ETJ9</accession>
<feature type="domain" description="Glycosyl transferase family 28 C-terminal" evidence="12">
    <location>
        <begin position="229"/>
        <end position="394"/>
    </location>
</feature>
<comment type="subcellular location">
    <subcellularLocation>
        <location evidence="10">Cell membrane</location>
        <topology evidence="10">Peripheral membrane protein</topology>
        <orientation evidence="10">Cytoplasmic side</orientation>
    </subcellularLocation>
</comment>
<dbReference type="GO" id="GO:0051991">
    <property type="term" value="F:UDP-N-acetyl-D-glucosamine:N-acetylmuramoyl-L-alanyl-D-glutamyl-meso-2,6-diaminopimelyl-D-alanyl-D-alanine-diphosphoundecaprenol 4-beta-N-acetylglucosaminlytransferase activity"/>
    <property type="evidence" value="ECO:0007669"/>
    <property type="project" value="RHEA"/>
</dbReference>
<evidence type="ECO:0000256" key="4">
    <source>
        <dbReference type="ARBA" id="ARBA00022679"/>
    </source>
</evidence>
<feature type="binding site" evidence="10">
    <location>
        <begin position="47"/>
        <end position="49"/>
    </location>
    <ligand>
        <name>UDP-N-acetyl-alpha-D-glucosamine</name>
        <dbReference type="ChEBI" id="CHEBI:57705"/>
    </ligand>
</feature>
<dbReference type="AlphaFoldDB" id="A0A1V4ETJ9"/>
<name>A0A1V4ETJ9_9BACL</name>
<dbReference type="GO" id="GO:0005975">
    <property type="term" value="P:carbohydrate metabolic process"/>
    <property type="evidence" value="ECO:0007669"/>
    <property type="project" value="InterPro"/>
</dbReference>
<evidence type="ECO:0000256" key="7">
    <source>
        <dbReference type="ARBA" id="ARBA00023136"/>
    </source>
</evidence>
<comment type="function">
    <text evidence="10">Cell wall formation. Catalyzes the transfer of a GlcNAc subunit on undecaprenyl-pyrophosphoryl-MurNAc-pentapeptide (lipid intermediate I) to form undecaprenyl-pyrophosphoryl-MurNAc-(pentapeptide)GlcNAc (lipid intermediate II).</text>
</comment>
<evidence type="ECO:0000259" key="11">
    <source>
        <dbReference type="Pfam" id="PF03033"/>
    </source>
</evidence>
<dbReference type="GO" id="GO:0051301">
    <property type="term" value="P:cell division"/>
    <property type="evidence" value="ECO:0007669"/>
    <property type="project" value="UniProtKB-KW"/>
</dbReference>
<comment type="catalytic activity">
    <reaction evidence="10">
        <text>di-trans,octa-cis-undecaprenyl diphospho-N-acetyl-alpha-D-muramoyl-L-alanyl-D-glutamyl-meso-2,6-diaminopimeloyl-D-alanyl-D-alanine + UDP-N-acetyl-alpha-D-glucosamine = di-trans,octa-cis-undecaprenyl diphospho-[N-acetyl-alpha-D-glucosaminyl-(1-&gt;4)]-N-acetyl-alpha-D-muramoyl-L-alanyl-D-glutamyl-meso-2,6-diaminopimeloyl-D-alanyl-D-alanine + UDP + H(+)</text>
        <dbReference type="Rhea" id="RHEA:31227"/>
        <dbReference type="ChEBI" id="CHEBI:15378"/>
        <dbReference type="ChEBI" id="CHEBI:57705"/>
        <dbReference type="ChEBI" id="CHEBI:58223"/>
        <dbReference type="ChEBI" id="CHEBI:61387"/>
        <dbReference type="ChEBI" id="CHEBI:61388"/>
        <dbReference type="EC" id="2.4.1.227"/>
    </reaction>
</comment>
<keyword evidence="5 10" id="KW-0133">Cell shape</keyword>
<gene>
    <name evidence="10" type="primary">murG</name>
    <name evidence="13" type="ORF">B2M26_07880</name>
</gene>
<proteinExistence type="inferred from homology"/>
<keyword evidence="1 10" id="KW-1003">Cell membrane</keyword>
<evidence type="ECO:0000256" key="3">
    <source>
        <dbReference type="ARBA" id="ARBA00022676"/>
    </source>
</evidence>
<keyword evidence="4 10" id="KW-0808">Transferase</keyword>
<keyword evidence="6 10" id="KW-0573">Peptidoglycan synthesis</keyword>
<dbReference type="UniPathway" id="UPA00219"/>
<comment type="caution">
    <text evidence="10">Lacks conserved residue(s) required for the propagation of feature annotation.</text>
</comment>
<protein>
    <recommendedName>
        <fullName evidence="10">UDP-N-acetylglucosamine--N-acetylmuramyl-(pentapeptide) pyrophosphoryl-undecaprenol N-acetylglucosamine transferase</fullName>
        <ecNumber evidence="10">2.4.1.227</ecNumber>
    </recommendedName>
    <alternativeName>
        <fullName evidence="10">Undecaprenyl-PP-MurNAc-pentapeptide-UDPGlcNAc GlcNAc transferase</fullName>
    </alternativeName>
</protein>
<dbReference type="EMBL" id="MWPS01000021">
    <property type="protein sequence ID" value="OPG16221.1"/>
    <property type="molecule type" value="Genomic_DNA"/>
</dbReference>
<dbReference type="GO" id="GO:0005886">
    <property type="term" value="C:plasma membrane"/>
    <property type="evidence" value="ECO:0007669"/>
    <property type="project" value="UniProtKB-SubCell"/>
</dbReference>
<dbReference type="InterPro" id="IPR007235">
    <property type="entry name" value="Glyco_trans_28_C"/>
</dbReference>